<comment type="caution">
    <text evidence="8">The sequence shown here is derived from an EMBL/GenBank/DDBJ whole genome shotgun (WGS) entry which is preliminary data.</text>
</comment>
<evidence type="ECO:0000256" key="6">
    <source>
        <dbReference type="RuleBase" id="RU364082"/>
    </source>
</evidence>
<dbReference type="PANTHER" id="PTHR10491:SF4">
    <property type="entry name" value="METHIONINE ADENOSYLTRANSFERASE 2 SUBUNIT BETA"/>
    <property type="match status" value="1"/>
</dbReference>
<feature type="domain" description="RmlD-like substrate binding" evidence="7">
    <location>
        <begin position="6"/>
        <end position="295"/>
    </location>
</feature>
<protein>
    <recommendedName>
        <fullName evidence="4 6">dTDP-4-dehydrorhamnose reductase</fullName>
        <ecNumber evidence="3 6">1.1.1.133</ecNumber>
    </recommendedName>
</protein>
<evidence type="ECO:0000256" key="2">
    <source>
        <dbReference type="ARBA" id="ARBA00010944"/>
    </source>
</evidence>
<dbReference type="NCBIfam" id="TIGR01214">
    <property type="entry name" value="rmlD"/>
    <property type="match status" value="1"/>
</dbReference>
<dbReference type="EMBL" id="JBHSCR010000003">
    <property type="protein sequence ID" value="MFC4347230.1"/>
    <property type="molecule type" value="Genomic_DNA"/>
</dbReference>
<organism evidence="8 9">
    <name type="scientific">Kordiimonas lipolytica</name>
    <dbReference type="NCBI Taxonomy" id="1662421"/>
    <lineage>
        <taxon>Bacteria</taxon>
        <taxon>Pseudomonadati</taxon>
        <taxon>Pseudomonadota</taxon>
        <taxon>Alphaproteobacteria</taxon>
        <taxon>Kordiimonadales</taxon>
        <taxon>Kordiimonadaceae</taxon>
        <taxon>Kordiimonas</taxon>
    </lineage>
</organism>
<dbReference type="PANTHER" id="PTHR10491">
    <property type="entry name" value="DTDP-4-DEHYDRORHAMNOSE REDUCTASE"/>
    <property type="match status" value="1"/>
</dbReference>
<dbReference type="SUPFAM" id="SSF51735">
    <property type="entry name" value="NAD(P)-binding Rossmann-fold domains"/>
    <property type="match status" value="1"/>
</dbReference>
<sequence length="302" mass="32583">MDRKERIFVIGSDGQLALSLLEAASARNITLEAFGPPSVDLTNPSSLEAPIRNFKPTVIVNAAAYTAVDAAEDNEDLARSINATGPEVAAQIADELDIPFIQVSTDYVFDGTKKDAYVEDDPTGPQGAYGRTKLEGEDLVLSAANKAIVLRTSWVYSPFGKNFLKTMLMLAKTRDELGVVADQVGNPTYAPDIAEAILAIVEQIAQTGWRDEFRGVFHLAGTGTASWHEFAEAIFEAGTAHGLKRPHVKALTTADYPTPAKRPANSRLDCSKLAETFGVHLPSWEQSMVMCVNRLSEAGELG</sequence>
<evidence type="ECO:0000256" key="3">
    <source>
        <dbReference type="ARBA" id="ARBA00012929"/>
    </source>
</evidence>
<name>A0ABV8U9C4_9PROT</name>
<dbReference type="Gene3D" id="3.40.50.720">
    <property type="entry name" value="NAD(P)-binding Rossmann-like Domain"/>
    <property type="match status" value="1"/>
</dbReference>
<dbReference type="InterPro" id="IPR036291">
    <property type="entry name" value="NAD(P)-bd_dom_sf"/>
</dbReference>
<dbReference type="Proteomes" id="UP001595776">
    <property type="component" value="Unassembled WGS sequence"/>
</dbReference>
<comment type="cofactor">
    <cofactor evidence="6">
        <name>Mg(2+)</name>
        <dbReference type="ChEBI" id="CHEBI:18420"/>
    </cofactor>
    <text evidence="6">Binds 1 Mg(2+) ion per monomer.</text>
</comment>
<proteinExistence type="inferred from homology"/>
<comment type="pathway">
    <text evidence="1 6">Carbohydrate biosynthesis; dTDP-L-rhamnose biosynthesis.</text>
</comment>
<dbReference type="InterPro" id="IPR029903">
    <property type="entry name" value="RmlD-like-bd"/>
</dbReference>
<evidence type="ECO:0000259" key="7">
    <source>
        <dbReference type="Pfam" id="PF04321"/>
    </source>
</evidence>
<dbReference type="EC" id="1.1.1.133" evidence="3 6"/>
<keyword evidence="6 8" id="KW-0560">Oxidoreductase</keyword>
<gene>
    <name evidence="8" type="primary">rfbD</name>
    <name evidence="8" type="ORF">ACFO5Q_05175</name>
</gene>
<reference evidence="9" key="1">
    <citation type="journal article" date="2019" name="Int. J. Syst. Evol. Microbiol.">
        <title>The Global Catalogue of Microorganisms (GCM) 10K type strain sequencing project: providing services to taxonomists for standard genome sequencing and annotation.</title>
        <authorList>
            <consortium name="The Broad Institute Genomics Platform"/>
            <consortium name="The Broad Institute Genome Sequencing Center for Infectious Disease"/>
            <person name="Wu L."/>
            <person name="Ma J."/>
        </authorList>
    </citation>
    <scope>NUCLEOTIDE SEQUENCE [LARGE SCALE GENOMIC DNA]</scope>
    <source>
        <strain evidence="9">CGMCC 1.15304</strain>
    </source>
</reference>
<evidence type="ECO:0000256" key="4">
    <source>
        <dbReference type="ARBA" id="ARBA00017099"/>
    </source>
</evidence>
<dbReference type="Gene3D" id="3.90.25.10">
    <property type="entry name" value="UDP-galactose 4-epimerase, domain 1"/>
    <property type="match status" value="1"/>
</dbReference>
<keyword evidence="6" id="KW-0521">NADP</keyword>
<evidence type="ECO:0000313" key="8">
    <source>
        <dbReference type="EMBL" id="MFC4347230.1"/>
    </source>
</evidence>
<evidence type="ECO:0000313" key="9">
    <source>
        <dbReference type="Proteomes" id="UP001595776"/>
    </source>
</evidence>
<evidence type="ECO:0000256" key="5">
    <source>
        <dbReference type="ARBA" id="ARBA00048200"/>
    </source>
</evidence>
<dbReference type="GO" id="GO:0008831">
    <property type="term" value="F:dTDP-4-dehydrorhamnose reductase activity"/>
    <property type="evidence" value="ECO:0007669"/>
    <property type="project" value="UniProtKB-EC"/>
</dbReference>
<evidence type="ECO:0000256" key="1">
    <source>
        <dbReference type="ARBA" id="ARBA00004781"/>
    </source>
</evidence>
<dbReference type="Pfam" id="PF04321">
    <property type="entry name" value="RmlD_sub_bind"/>
    <property type="match status" value="1"/>
</dbReference>
<dbReference type="CDD" id="cd05254">
    <property type="entry name" value="dTDP_HR_like_SDR_e"/>
    <property type="match status" value="1"/>
</dbReference>
<comment type="catalytic activity">
    <reaction evidence="5 6">
        <text>dTDP-beta-L-rhamnose + NADP(+) = dTDP-4-dehydro-beta-L-rhamnose + NADPH + H(+)</text>
        <dbReference type="Rhea" id="RHEA:21796"/>
        <dbReference type="ChEBI" id="CHEBI:15378"/>
        <dbReference type="ChEBI" id="CHEBI:57510"/>
        <dbReference type="ChEBI" id="CHEBI:57783"/>
        <dbReference type="ChEBI" id="CHEBI:58349"/>
        <dbReference type="ChEBI" id="CHEBI:62830"/>
        <dbReference type="EC" id="1.1.1.133"/>
    </reaction>
</comment>
<keyword evidence="9" id="KW-1185">Reference proteome</keyword>
<accession>A0ABV8U9C4</accession>
<dbReference type="RefSeq" id="WP_068149696.1">
    <property type="nucleotide sequence ID" value="NZ_JBHSCR010000003.1"/>
</dbReference>
<comment type="function">
    <text evidence="6">Catalyzes the reduction of dTDP-6-deoxy-L-lyxo-4-hexulose to yield dTDP-L-rhamnose.</text>
</comment>
<comment type="similarity">
    <text evidence="2 6">Belongs to the dTDP-4-dehydrorhamnose reductase family.</text>
</comment>
<dbReference type="InterPro" id="IPR005913">
    <property type="entry name" value="dTDP_dehydrorham_reduct"/>
</dbReference>